<organism evidence="1 2">
    <name type="scientific">Romanomermis culicivorax</name>
    <name type="common">Nematode worm</name>
    <dbReference type="NCBI Taxonomy" id="13658"/>
    <lineage>
        <taxon>Eukaryota</taxon>
        <taxon>Metazoa</taxon>
        <taxon>Ecdysozoa</taxon>
        <taxon>Nematoda</taxon>
        <taxon>Enoplea</taxon>
        <taxon>Dorylaimia</taxon>
        <taxon>Mermithida</taxon>
        <taxon>Mermithoidea</taxon>
        <taxon>Mermithidae</taxon>
        <taxon>Romanomermis</taxon>
    </lineage>
</organism>
<dbReference type="WBParaSite" id="nRc.2.0.1.t41356-RA">
    <property type="protein sequence ID" value="nRc.2.0.1.t41356-RA"/>
    <property type="gene ID" value="nRc.2.0.1.g41356"/>
</dbReference>
<accession>A0A915KTA8</accession>
<evidence type="ECO:0000313" key="2">
    <source>
        <dbReference type="WBParaSite" id="nRc.2.0.1.t41356-RA"/>
    </source>
</evidence>
<reference evidence="2" key="1">
    <citation type="submission" date="2022-11" db="UniProtKB">
        <authorList>
            <consortium name="WormBaseParasite"/>
        </authorList>
    </citation>
    <scope>IDENTIFICATION</scope>
</reference>
<dbReference type="Proteomes" id="UP000887565">
    <property type="component" value="Unplaced"/>
</dbReference>
<proteinExistence type="predicted"/>
<sequence>MIKTASQKYLRYFLTSNSTGSGTSMMESAVARIAIKFLPTKSSMELKSSVFTLASYFIEKSFDFVLFGVEFASEAAFKSCMACAACNSSTVMMGTLKLS</sequence>
<keyword evidence="1" id="KW-1185">Reference proteome</keyword>
<evidence type="ECO:0000313" key="1">
    <source>
        <dbReference type="Proteomes" id="UP000887565"/>
    </source>
</evidence>
<dbReference type="AlphaFoldDB" id="A0A915KTA8"/>
<name>A0A915KTA8_ROMCU</name>
<protein>
    <submittedName>
        <fullName evidence="2">Uncharacterized protein</fullName>
    </submittedName>
</protein>